<proteinExistence type="predicted"/>
<evidence type="ECO:0000313" key="1">
    <source>
        <dbReference type="EMBL" id="AGB48500.1"/>
    </source>
</evidence>
<protein>
    <submittedName>
        <fullName evidence="1">Uncharacterized protein</fullName>
    </submittedName>
</protein>
<gene>
    <name evidence="1" type="ordered locus">Metho_0216</name>
</gene>
<evidence type="ECO:0000313" key="2">
    <source>
        <dbReference type="Proteomes" id="UP000010866"/>
    </source>
</evidence>
<organism evidence="1 2">
    <name type="scientific">Methanomethylovorans hollandica (strain DSM 15978 / NBRC 107637 / DMS1)</name>
    <dbReference type="NCBI Taxonomy" id="867904"/>
    <lineage>
        <taxon>Archaea</taxon>
        <taxon>Methanobacteriati</taxon>
        <taxon>Methanobacteriota</taxon>
        <taxon>Stenosarchaea group</taxon>
        <taxon>Methanomicrobia</taxon>
        <taxon>Methanosarcinales</taxon>
        <taxon>Methanosarcinaceae</taxon>
        <taxon>Methanomethylovorans</taxon>
    </lineage>
</organism>
<keyword evidence="2" id="KW-1185">Reference proteome</keyword>
<dbReference type="HOGENOM" id="CLU_3379928_0_0_2"/>
<dbReference type="KEGG" id="mhz:Metho_0216"/>
<dbReference type="Proteomes" id="UP000010866">
    <property type="component" value="Chromosome"/>
</dbReference>
<reference evidence="2" key="1">
    <citation type="submission" date="2012-02" db="EMBL/GenBank/DDBJ databases">
        <title>Complete sequence of chromosome of Methanomethylovorans hollandica DSM 15978.</title>
        <authorList>
            <person name="Lucas S."/>
            <person name="Copeland A."/>
            <person name="Lapidus A."/>
            <person name="Glavina del Rio T."/>
            <person name="Dalin E."/>
            <person name="Tice H."/>
            <person name="Bruce D."/>
            <person name="Goodwin L."/>
            <person name="Pitluck S."/>
            <person name="Peters L."/>
            <person name="Mikhailova N."/>
            <person name="Held B."/>
            <person name="Kyrpides N."/>
            <person name="Mavromatis K."/>
            <person name="Ivanova N."/>
            <person name="Brettin T."/>
            <person name="Detter J.C."/>
            <person name="Han C."/>
            <person name="Larimer F."/>
            <person name="Land M."/>
            <person name="Hauser L."/>
            <person name="Markowitz V."/>
            <person name="Cheng J.-F."/>
            <person name="Hugenholtz P."/>
            <person name="Woyke T."/>
            <person name="Wu D."/>
            <person name="Spring S."/>
            <person name="Schroeder M."/>
            <person name="Brambilla E."/>
            <person name="Klenk H.-P."/>
            <person name="Eisen J.A."/>
        </authorList>
    </citation>
    <scope>NUCLEOTIDE SEQUENCE [LARGE SCALE GENOMIC DNA]</scope>
    <source>
        <strain evidence="2">DSM 15978 / NBRC 107637 / DMS1</strain>
    </source>
</reference>
<dbReference type="AlphaFoldDB" id="L0KUY0"/>
<dbReference type="EMBL" id="CP003362">
    <property type="protein sequence ID" value="AGB48500.1"/>
    <property type="molecule type" value="Genomic_DNA"/>
</dbReference>
<sequence>MMMEKYLANYSNLFDNLLNALFCVSFFQEVNMS</sequence>
<dbReference type="STRING" id="867904.Metho_0216"/>
<accession>L0KUY0</accession>
<name>L0KUY0_METHD</name>